<dbReference type="PANTHER" id="PTHR32552">
    <property type="entry name" value="FERRICHROME IRON RECEPTOR-RELATED"/>
    <property type="match status" value="1"/>
</dbReference>
<comment type="caution">
    <text evidence="16">The sequence shown here is derived from an EMBL/GenBank/DDBJ whole genome shotgun (WGS) entry which is preliminary data.</text>
</comment>
<keyword evidence="6" id="KW-0408">Iron</keyword>
<dbReference type="RefSeq" id="WP_339588173.1">
    <property type="nucleotide sequence ID" value="NZ_JBBHJZ010000003.1"/>
</dbReference>
<comment type="similarity">
    <text evidence="11 12">Belongs to the TonB-dependent receptor family.</text>
</comment>
<sequence>MALAQDAQGAEEAQPAGDLPSDDFGNANEIVVTATKREQTLQEVPVAVTVATAAQIEREFIRDLKDLGSIVPSLRVGERQSSANTNFFIRGFGNGANNAGIEPSVGVFIDGVYRSRTAAQISDLPDLERIEVLRGPQSTLFGKNASAGVISISTQKPKFEFGGNVEASYGNYNAVVVKGVVTGPLSDTIAASLSGGYNRRDGYNKDLNTGAKLGDRDRWFARGQLLFQPDSQLSVRLIADYGKIDEVCCGVVNVRQSAATNAIRAVGGNVNAPADRFSNEVYNNIIPVNKIENYGFSGQIDYEVGPMTLTSITSYRNTDSFSDYDADFTSADIVRTNASDTRIKTFTQEFRASASIADKLTALVGAYYFNEKIAQDGAIQWGTQARPYLDLLVRGQSNNAFTIAGLENLFGTLQGNPALYTNRFFTAGQGLAESYRLKNEAISIFGQFDVKLGDRLTLTAGVNYTHDKKNFATNVTSNDVFAGLNLPALRTAATNAAIAQTVGGLIGAPGGFASAAQIGAFAAGNPTAFNAISTGANTQTAALLNLRALQFLPPFLNLPNSVENGRARDNNVSWTARASYDLTDTMNVYAGVATGFKASSVNLSRDSRPPLSAQAGIQAAGIGVVNQTYGSRFASPEKATSYEAGIKANWGLATANVAVFKQSIRGFQSNIFTGTGFFLGNAGKQSVFGIEFEGTVKPAKGLTLGLSMTYLDPKYNDFKNSAFGDATGITPADIPPISSTFTVTYDHEFNNGDHLILYGDYHYESEVQTVEGLPAFIVRDPVTGAANYQPGLDAARPFKREVSDLNSSITYAMQNGLELSVWGRNLLDNRYLNVIFDSVAQSGSVSAYTNQPRTYGVAARFRW</sequence>
<evidence type="ECO:0000313" key="16">
    <source>
        <dbReference type="EMBL" id="MEJ5978237.1"/>
    </source>
</evidence>
<keyword evidence="4" id="KW-0410">Iron transport</keyword>
<dbReference type="EMBL" id="JBBHJZ010000003">
    <property type="protein sequence ID" value="MEJ5978237.1"/>
    <property type="molecule type" value="Genomic_DNA"/>
</dbReference>
<evidence type="ECO:0000256" key="1">
    <source>
        <dbReference type="ARBA" id="ARBA00004571"/>
    </source>
</evidence>
<evidence type="ECO:0000313" key="17">
    <source>
        <dbReference type="Proteomes" id="UP001361239"/>
    </source>
</evidence>
<keyword evidence="17" id="KW-1185">Reference proteome</keyword>
<keyword evidence="16" id="KW-0675">Receptor</keyword>
<gene>
    <name evidence="16" type="ORF">WG901_16410</name>
</gene>
<dbReference type="PROSITE" id="PS52016">
    <property type="entry name" value="TONB_DEPENDENT_REC_3"/>
    <property type="match status" value="1"/>
</dbReference>
<dbReference type="InterPro" id="IPR039426">
    <property type="entry name" value="TonB-dep_rcpt-like"/>
</dbReference>
<dbReference type="InterPro" id="IPR012910">
    <property type="entry name" value="Plug_dom"/>
</dbReference>
<dbReference type="PANTHER" id="PTHR32552:SF81">
    <property type="entry name" value="TONB-DEPENDENT OUTER MEMBRANE RECEPTOR"/>
    <property type="match status" value="1"/>
</dbReference>
<dbReference type="Pfam" id="PF00593">
    <property type="entry name" value="TonB_dep_Rec_b-barrel"/>
    <property type="match status" value="1"/>
</dbReference>
<evidence type="ECO:0000256" key="11">
    <source>
        <dbReference type="PROSITE-ProRule" id="PRU01360"/>
    </source>
</evidence>
<accession>A0ABU8RYY1</accession>
<dbReference type="SUPFAM" id="SSF56935">
    <property type="entry name" value="Porins"/>
    <property type="match status" value="1"/>
</dbReference>
<keyword evidence="5 11" id="KW-0812">Transmembrane</keyword>
<evidence type="ECO:0000256" key="13">
    <source>
        <dbReference type="SAM" id="MobiDB-lite"/>
    </source>
</evidence>
<name>A0ABU8RYY1_9SPHN</name>
<evidence type="ECO:0000256" key="9">
    <source>
        <dbReference type="ARBA" id="ARBA00023136"/>
    </source>
</evidence>
<keyword evidence="2 11" id="KW-0813">Transport</keyword>
<proteinExistence type="inferred from homology"/>
<feature type="region of interest" description="Disordered" evidence="13">
    <location>
        <begin position="1"/>
        <end position="25"/>
    </location>
</feature>
<evidence type="ECO:0000256" key="2">
    <source>
        <dbReference type="ARBA" id="ARBA00022448"/>
    </source>
</evidence>
<evidence type="ECO:0000256" key="6">
    <source>
        <dbReference type="ARBA" id="ARBA00023004"/>
    </source>
</evidence>
<evidence type="ECO:0000259" key="14">
    <source>
        <dbReference type="Pfam" id="PF00593"/>
    </source>
</evidence>
<keyword evidence="3 11" id="KW-1134">Transmembrane beta strand</keyword>
<dbReference type="InterPro" id="IPR036942">
    <property type="entry name" value="Beta-barrel_TonB_sf"/>
</dbReference>
<keyword evidence="10 11" id="KW-0998">Cell outer membrane</keyword>
<keyword evidence="8 12" id="KW-0798">TonB box</keyword>
<evidence type="ECO:0000256" key="7">
    <source>
        <dbReference type="ARBA" id="ARBA00023065"/>
    </source>
</evidence>
<protein>
    <submittedName>
        <fullName evidence="16">TonB-dependent receptor</fullName>
    </submittedName>
</protein>
<organism evidence="16 17">
    <name type="scientific">Novosphingobium anseongense</name>
    <dbReference type="NCBI Taxonomy" id="3133436"/>
    <lineage>
        <taxon>Bacteria</taxon>
        <taxon>Pseudomonadati</taxon>
        <taxon>Pseudomonadota</taxon>
        <taxon>Alphaproteobacteria</taxon>
        <taxon>Sphingomonadales</taxon>
        <taxon>Sphingomonadaceae</taxon>
        <taxon>Novosphingobium</taxon>
    </lineage>
</organism>
<comment type="subcellular location">
    <subcellularLocation>
        <location evidence="1 11">Cell outer membrane</location>
        <topology evidence="1 11">Multi-pass membrane protein</topology>
    </subcellularLocation>
</comment>
<evidence type="ECO:0000256" key="3">
    <source>
        <dbReference type="ARBA" id="ARBA00022452"/>
    </source>
</evidence>
<dbReference type="Proteomes" id="UP001361239">
    <property type="component" value="Unassembled WGS sequence"/>
</dbReference>
<keyword evidence="9 11" id="KW-0472">Membrane</keyword>
<evidence type="ECO:0000256" key="12">
    <source>
        <dbReference type="RuleBase" id="RU003357"/>
    </source>
</evidence>
<dbReference type="InterPro" id="IPR000531">
    <property type="entry name" value="Beta-barrel_TonB"/>
</dbReference>
<evidence type="ECO:0000256" key="8">
    <source>
        <dbReference type="ARBA" id="ARBA00023077"/>
    </source>
</evidence>
<evidence type="ECO:0000256" key="10">
    <source>
        <dbReference type="ARBA" id="ARBA00023237"/>
    </source>
</evidence>
<keyword evidence="7" id="KW-0406">Ion transport</keyword>
<feature type="domain" description="TonB-dependent receptor plug" evidence="15">
    <location>
        <begin position="41"/>
        <end position="149"/>
    </location>
</feature>
<dbReference type="Gene3D" id="2.40.170.20">
    <property type="entry name" value="TonB-dependent receptor, beta-barrel domain"/>
    <property type="match status" value="2"/>
</dbReference>
<evidence type="ECO:0000256" key="4">
    <source>
        <dbReference type="ARBA" id="ARBA00022496"/>
    </source>
</evidence>
<evidence type="ECO:0000256" key="5">
    <source>
        <dbReference type="ARBA" id="ARBA00022692"/>
    </source>
</evidence>
<reference evidence="16 17" key="1">
    <citation type="submission" date="2024-03" db="EMBL/GenBank/DDBJ databases">
        <authorList>
            <person name="Jo J.-H."/>
        </authorList>
    </citation>
    <scope>NUCLEOTIDE SEQUENCE [LARGE SCALE GENOMIC DNA]</scope>
    <source>
        <strain evidence="16 17">PS1R-30</strain>
    </source>
</reference>
<feature type="domain" description="TonB-dependent receptor-like beta-barrel" evidence="14">
    <location>
        <begin position="323"/>
        <end position="826"/>
    </location>
</feature>
<dbReference type="Pfam" id="PF07715">
    <property type="entry name" value="Plug"/>
    <property type="match status" value="1"/>
</dbReference>
<evidence type="ECO:0000259" key="15">
    <source>
        <dbReference type="Pfam" id="PF07715"/>
    </source>
</evidence>